<dbReference type="KEGG" id="acel:acsn021_11290"/>
<reference evidence="1 2" key="1">
    <citation type="journal article" date="2016" name="Int. J. Syst. Evol. Microbiol.">
        <title>Descriptions of Anaerotaenia torta gen. nov., sp. nov. and Anaerocolumna cellulosilytica gen. nov., sp. nov. isolated from a methanogenic reactor of cattle waste.</title>
        <authorList>
            <person name="Uek A."/>
            <person name="Ohtaki Y."/>
            <person name="Kaku N."/>
            <person name="Ueki K."/>
        </authorList>
    </citation>
    <scope>NUCLEOTIDE SEQUENCE [LARGE SCALE GENOMIC DNA]</scope>
    <source>
        <strain evidence="1 2">SN021</strain>
    </source>
</reference>
<dbReference type="RefSeq" id="WP_184090919.1">
    <property type="nucleotide sequence ID" value="NZ_AP023367.1"/>
</dbReference>
<dbReference type="AlphaFoldDB" id="A0A6S6R2L4"/>
<dbReference type="EMBL" id="AP023367">
    <property type="protein sequence ID" value="BCJ93560.1"/>
    <property type="molecule type" value="Genomic_DNA"/>
</dbReference>
<accession>A0A6S6R2L4</accession>
<keyword evidence="2" id="KW-1185">Reference proteome</keyword>
<dbReference type="Proteomes" id="UP000515561">
    <property type="component" value="Chromosome"/>
</dbReference>
<evidence type="ECO:0000313" key="2">
    <source>
        <dbReference type="Proteomes" id="UP000515561"/>
    </source>
</evidence>
<name>A0A6S6R2L4_9FIRM</name>
<gene>
    <name evidence="1" type="ORF">acsn021_11290</name>
</gene>
<evidence type="ECO:0000313" key="1">
    <source>
        <dbReference type="EMBL" id="BCJ93560.1"/>
    </source>
</evidence>
<proteinExistence type="predicted"/>
<organism evidence="1 2">
    <name type="scientific">Anaerocolumna cellulosilytica</name>
    <dbReference type="NCBI Taxonomy" id="433286"/>
    <lineage>
        <taxon>Bacteria</taxon>
        <taxon>Bacillati</taxon>
        <taxon>Bacillota</taxon>
        <taxon>Clostridia</taxon>
        <taxon>Lachnospirales</taxon>
        <taxon>Lachnospiraceae</taxon>
        <taxon>Anaerocolumna</taxon>
    </lineage>
</organism>
<sequence length="68" mass="7890">MEKWSNVVNKVFEATVLLVLHILQMATVFWFLLYLVQEFYMESIARIGLSLLILILQRKVILGCSSDT</sequence>
<protein>
    <submittedName>
        <fullName evidence="1">Uncharacterized protein</fullName>
    </submittedName>
</protein>